<reference evidence="8" key="1">
    <citation type="submission" date="2016-11" db="UniProtKB">
        <authorList>
            <consortium name="WormBaseParasite"/>
        </authorList>
    </citation>
    <scope>IDENTIFICATION</scope>
</reference>
<evidence type="ECO:0000256" key="6">
    <source>
        <dbReference type="SAM" id="MobiDB-lite"/>
    </source>
</evidence>
<dbReference type="AlphaFoldDB" id="A0A1I8F539"/>
<evidence type="ECO:0000256" key="3">
    <source>
        <dbReference type="ARBA" id="ARBA00022525"/>
    </source>
</evidence>
<protein>
    <submittedName>
        <fullName evidence="8">FGE-sulfatase domain-containing protein</fullName>
    </submittedName>
</protein>
<comment type="similarity">
    <text evidence="2">Belongs to the FARP (FMRFamide related peptide) family.</text>
</comment>
<sequence>TAQPHGPSWQVEPPAPGLAARPASNLLRRLPRRARKGLKSPAGRPPEEPPLGGAASRQIKAVANFRALKISGKMNCVAALAALALLAALAPAASTTDGKAAAAPEAEQAEKRYMRFGRSGDSAADEDGLDGLDSVDEHWPVEADKRYMRFGKRYMRFGKRYIASAEATKTRTLRWTSVPQFAVQSIEMTNKLVLRVPNLR</sequence>
<comment type="subcellular location">
    <subcellularLocation>
        <location evidence="1">Secreted</location>
    </subcellularLocation>
</comment>
<evidence type="ECO:0000256" key="1">
    <source>
        <dbReference type="ARBA" id="ARBA00004613"/>
    </source>
</evidence>
<accession>A0A1I8F539</accession>
<evidence type="ECO:0000256" key="4">
    <source>
        <dbReference type="ARBA" id="ARBA00022815"/>
    </source>
</evidence>
<dbReference type="GO" id="GO:0007218">
    <property type="term" value="P:neuropeptide signaling pathway"/>
    <property type="evidence" value="ECO:0007669"/>
    <property type="project" value="UniProtKB-KW"/>
</dbReference>
<organism evidence="7 8">
    <name type="scientific">Macrostomum lignano</name>
    <dbReference type="NCBI Taxonomy" id="282301"/>
    <lineage>
        <taxon>Eukaryota</taxon>
        <taxon>Metazoa</taxon>
        <taxon>Spiralia</taxon>
        <taxon>Lophotrochozoa</taxon>
        <taxon>Platyhelminthes</taxon>
        <taxon>Rhabditophora</taxon>
        <taxon>Macrostomorpha</taxon>
        <taxon>Macrostomida</taxon>
        <taxon>Macrostomidae</taxon>
        <taxon>Macrostomum</taxon>
    </lineage>
</organism>
<keyword evidence="3" id="KW-0964">Secreted</keyword>
<evidence type="ECO:0000256" key="2">
    <source>
        <dbReference type="ARBA" id="ARBA00006356"/>
    </source>
</evidence>
<feature type="compositionally biased region" description="Basic residues" evidence="6">
    <location>
        <begin position="29"/>
        <end position="38"/>
    </location>
</feature>
<dbReference type="GO" id="GO:0005576">
    <property type="term" value="C:extracellular region"/>
    <property type="evidence" value="ECO:0007669"/>
    <property type="project" value="UniProtKB-SubCell"/>
</dbReference>
<evidence type="ECO:0000313" key="8">
    <source>
        <dbReference type="WBParaSite" id="maker-unitig_20842-snap-gene-0.4-mRNA-1"/>
    </source>
</evidence>
<name>A0A1I8F539_9PLAT</name>
<keyword evidence="5" id="KW-0527">Neuropeptide</keyword>
<keyword evidence="7" id="KW-1185">Reference proteome</keyword>
<dbReference type="WBParaSite" id="maker-unitig_20842-snap-gene-0.4-mRNA-1">
    <property type="protein sequence ID" value="maker-unitig_20842-snap-gene-0.4-mRNA-1"/>
    <property type="gene ID" value="maker-unitig_20842-snap-gene-0.4"/>
</dbReference>
<proteinExistence type="inferred from homology"/>
<evidence type="ECO:0000313" key="7">
    <source>
        <dbReference type="Proteomes" id="UP000095280"/>
    </source>
</evidence>
<feature type="region of interest" description="Disordered" evidence="6">
    <location>
        <begin position="1"/>
        <end position="55"/>
    </location>
</feature>
<dbReference type="Proteomes" id="UP000095280">
    <property type="component" value="Unplaced"/>
</dbReference>
<dbReference type="InterPro" id="IPR002544">
    <property type="entry name" value="FMRFamid-related_peptide-like"/>
</dbReference>
<dbReference type="Pfam" id="PF01581">
    <property type="entry name" value="FARP"/>
    <property type="match status" value="2"/>
</dbReference>
<keyword evidence="4" id="KW-0027">Amidation</keyword>
<evidence type="ECO:0000256" key="5">
    <source>
        <dbReference type="ARBA" id="ARBA00023320"/>
    </source>
</evidence>